<keyword evidence="5" id="KW-0443">Lipid metabolism</keyword>
<evidence type="ECO:0000313" key="10">
    <source>
        <dbReference type="Proteomes" id="UP000070412"/>
    </source>
</evidence>
<evidence type="ECO:0000256" key="2">
    <source>
        <dbReference type="ARBA" id="ARBA00022729"/>
    </source>
</evidence>
<dbReference type="EMBL" id="WVUK01000005">
    <property type="protein sequence ID" value="KAF7496542.1"/>
    <property type="molecule type" value="Genomic_DNA"/>
</dbReference>
<evidence type="ECO:0000313" key="8">
    <source>
        <dbReference type="EMBL" id="KAF7496542.1"/>
    </source>
</evidence>
<dbReference type="AlphaFoldDB" id="A0A834VG96"/>
<reference evidence="8" key="2">
    <citation type="submission" date="2020-01" db="EMBL/GenBank/DDBJ databases">
        <authorList>
            <person name="Korhonen P.K.K."/>
            <person name="Guangxu M.G."/>
            <person name="Wang T.W."/>
            <person name="Stroehlein A.J.S."/>
            <person name="Young N.D."/>
            <person name="Ang C.-S.A."/>
            <person name="Fernando D.W.F."/>
            <person name="Lu H.L."/>
            <person name="Taylor S.T."/>
            <person name="Ehtesham M.E.M."/>
            <person name="Najaraj S.H.N."/>
            <person name="Harsha G.H.G."/>
            <person name="Madugundu A.M."/>
            <person name="Renuse S.R."/>
            <person name="Holt D.H."/>
            <person name="Pandey A.P."/>
            <person name="Papenfuss A.P."/>
            <person name="Gasser R.B.G."/>
            <person name="Fischer K.F."/>
        </authorList>
    </citation>
    <scope>NUCLEOTIDE SEQUENCE</scope>
    <source>
        <strain evidence="8">SSS_KF_BRIS2020</strain>
    </source>
</reference>
<evidence type="ECO:0000256" key="4">
    <source>
        <dbReference type="ARBA" id="ARBA00022963"/>
    </source>
</evidence>
<keyword evidence="3" id="KW-0378">Hydrolase</keyword>
<evidence type="ECO:0000313" key="9">
    <source>
        <dbReference type="EnsemblMetazoa" id="KAF7496542.1"/>
    </source>
</evidence>
<reference evidence="10" key="1">
    <citation type="journal article" date="2020" name="PLoS Negl. Trop. Dis.">
        <title>High-quality nuclear genome for Sarcoptes scabiei-A critical resource for a neglected parasite.</title>
        <authorList>
            <person name="Korhonen P.K."/>
            <person name="Gasser R.B."/>
            <person name="Ma G."/>
            <person name="Wang T."/>
            <person name="Stroehlein A.J."/>
            <person name="Young N.D."/>
            <person name="Ang C.S."/>
            <person name="Fernando D.D."/>
            <person name="Lu H.C."/>
            <person name="Taylor S."/>
            <person name="Reynolds S.L."/>
            <person name="Mofiz E."/>
            <person name="Najaraj S.H."/>
            <person name="Gowda H."/>
            <person name="Madugundu A."/>
            <person name="Renuse S."/>
            <person name="Holt D."/>
            <person name="Pandey A."/>
            <person name="Papenfuss A.T."/>
            <person name="Fischer K."/>
        </authorList>
    </citation>
    <scope>NUCLEOTIDE SEQUENCE [LARGE SCALE GENOMIC DNA]</scope>
</reference>
<dbReference type="PANTHER" id="PTHR11005">
    <property type="entry name" value="LYSOSOMAL ACID LIPASE-RELATED"/>
    <property type="match status" value="1"/>
</dbReference>
<dbReference type="EnsemblMetazoa" id="SSS_1654s_mrna">
    <property type="protein sequence ID" value="KAF7496542.1"/>
    <property type="gene ID" value="SSS_1654"/>
</dbReference>
<keyword evidence="10" id="KW-1185">Reference proteome</keyword>
<dbReference type="FunFam" id="3.40.50.1820:FF:000057">
    <property type="entry name" value="Lipase"/>
    <property type="match status" value="1"/>
</dbReference>
<dbReference type="GO" id="GO:0016042">
    <property type="term" value="P:lipid catabolic process"/>
    <property type="evidence" value="ECO:0007669"/>
    <property type="project" value="UniProtKB-KW"/>
</dbReference>
<dbReference type="GO" id="GO:0016787">
    <property type="term" value="F:hydrolase activity"/>
    <property type="evidence" value="ECO:0007669"/>
    <property type="project" value="UniProtKB-KW"/>
</dbReference>
<evidence type="ECO:0000256" key="6">
    <source>
        <dbReference type="ARBA" id="ARBA00023180"/>
    </source>
</evidence>
<reference evidence="9" key="3">
    <citation type="submission" date="2022-06" db="UniProtKB">
        <authorList>
            <consortium name="EnsemblMetazoa"/>
        </authorList>
    </citation>
    <scope>IDENTIFICATION</scope>
</reference>
<evidence type="ECO:0000259" key="7">
    <source>
        <dbReference type="Pfam" id="PF04083"/>
    </source>
</evidence>
<dbReference type="Proteomes" id="UP000070412">
    <property type="component" value="Unassembled WGS sequence"/>
</dbReference>
<proteinExistence type="inferred from homology"/>
<protein>
    <submittedName>
        <fullName evidence="8">Lipase member K</fullName>
    </submittedName>
</protein>
<dbReference type="SUPFAM" id="SSF53474">
    <property type="entry name" value="alpha/beta-Hydrolases"/>
    <property type="match status" value="1"/>
</dbReference>
<evidence type="ECO:0000256" key="1">
    <source>
        <dbReference type="ARBA" id="ARBA00010701"/>
    </source>
</evidence>
<accession>A0A834VG96</accession>
<feature type="domain" description="Partial AB-hydrolase lipase" evidence="7">
    <location>
        <begin position="124"/>
        <end position="181"/>
    </location>
</feature>
<keyword evidence="6" id="KW-0325">Glycoprotein</keyword>
<gene>
    <name evidence="8" type="ORF">SSS_1654</name>
</gene>
<comment type="similarity">
    <text evidence="1">Belongs to the AB hydrolase superfamily. Lipase family.</text>
</comment>
<organism evidence="8">
    <name type="scientific">Sarcoptes scabiei</name>
    <name type="common">Itch mite</name>
    <name type="synonym">Acarus scabiei</name>
    <dbReference type="NCBI Taxonomy" id="52283"/>
    <lineage>
        <taxon>Eukaryota</taxon>
        <taxon>Metazoa</taxon>
        <taxon>Ecdysozoa</taxon>
        <taxon>Arthropoda</taxon>
        <taxon>Chelicerata</taxon>
        <taxon>Arachnida</taxon>
        <taxon>Acari</taxon>
        <taxon>Acariformes</taxon>
        <taxon>Sarcoptiformes</taxon>
        <taxon>Astigmata</taxon>
        <taxon>Psoroptidia</taxon>
        <taxon>Sarcoptoidea</taxon>
        <taxon>Sarcoptidae</taxon>
        <taxon>Sarcoptinae</taxon>
        <taxon>Sarcoptes</taxon>
    </lineage>
</organism>
<dbReference type="InterPro" id="IPR029058">
    <property type="entry name" value="AB_hydrolase_fold"/>
</dbReference>
<dbReference type="InterPro" id="IPR006693">
    <property type="entry name" value="AB_hydrolase_lipase"/>
</dbReference>
<evidence type="ECO:0000256" key="5">
    <source>
        <dbReference type="ARBA" id="ARBA00023098"/>
    </source>
</evidence>
<dbReference type="Pfam" id="PF04083">
    <property type="entry name" value="Abhydro_lipase"/>
    <property type="match status" value="1"/>
</dbReference>
<keyword evidence="2" id="KW-0732">Signal</keyword>
<dbReference type="OrthoDB" id="6480624at2759"/>
<dbReference type="Gene3D" id="3.40.50.1820">
    <property type="entry name" value="alpha/beta hydrolase"/>
    <property type="match status" value="1"/>
</dbReference>
<keyword evidence="4" id="KW-0442">Lipid degradation</keyword>
<sequence length="518" mass="59350">MLISLINSVFDVVCICHQLFSIYRNVFVLMTRSQTDLCGRFFFQKMQPNRFEIFQTSIESESENKSTIVIVAERLSSIVRNSMSVKLKRTIAIIVVVIVSMVIENHRCFEWHLFSDDLDIIRNTTQLIESRGFRFQIHHPITQDGYILTLIRLINPYAKFSKRSIYFQHGLFGNSDNFLLSRNELLTRDGLINTQTSLLNDCSGFESKAVGQSLAYVLSACGYDVWLGNFRGNRYSSDHILLDSKLDKEYWTFTIDHLSRFDLEANIDYIREETDNSHIGYVGHSLGTSVMFQLLAEKPFYSEILKPVVMLAPVAYVSHIKAPLLLLAAYNPFFVKLLSTLQMPIFGLPSRLIATLDQLIGTFICGNEFLKPICTFFLFTLCGFDYPNTDKSMIPFAYGHFPDNTAALLLAHLAQRVVNNTFSFFDYGLEENLNLYSSMNSPTYNISRITSKHLIFISGLNDWLADPEDVESLRKQLTVKIMQDYIVPDESFNHDDFLLGSNVGKLQNSLLLRWLNAL</sequence>
<evidence type="ECO:0000256" key="3">
    <source>
        <dbReference type="ARBA" id="ARBA00022801"/>
    </source>
</evidence>
<name>A0A834VG96_SARSC</name>